<keyword evidence="3" id="KW-1185">Reference proteome</keyword>
<dbReference type="EMBL" id="CP144690">
    <property type="protein sequence ID" value="WVY91346.1"/>
    <property type="molecule type" value="Genomic_DNA"/>
</dbReference>
<evidence type="ECO:0000313" key="3">
    <source>
        <dbReference type="Proteomes" id="UP001374535"/>
    </source>
</evidence>
<sequence length="145" mass="17014">MASSSASKRSRRVPSYERNASPDISPHKSIELSLFRNEGFIFPEKLSYQGLSTFVQMKGDYYPDLVGVFYNNLKVVNDDIHLRVKGVDILINNDTWVQVARIKDEGCKSHLPDSLHNKWTKKKQMFKDCMRYPGRYKKEKRFLHR</sequence>
<organism evidence="2 3">
    <name type="scientific">Vigna mungo</name>
    <name type="common">Black gram</name>
    <name type="synonym">Phaseolus mungo</name>
    <dbReference type="NCBI Taxonomy" id="3915"/>
    <lineage>
        <taxon>Eukaryota</taxon>
        <taxon>Viridiplantae</taxon>
        <taxon>Streptophyta</taxon>
        <taxon>Embryophyta</taxon>
        <taxon>Tracheophyta</taxon>
        <taxon>Spermatophyta</taxon>
        <taxon>Magnoliopsida</taxon>
        <taxon>eudicotyledons</taxon>
        <taxon>Gunneridae</taxon>
        <taxon>Pentapetalae</taxon>
        <taxon>rosids</taxon>
        <taxon>fabids</taxon>
        <taxon>Fabales</taxon>
        <taxon>Fabaceae</taxon>
        <taxon>Papilionoideae</taxon>
        <taxon>50 kb inversion clade</taxon>
        <taxon>NPAAA clade</taxon>
        <taxon>indigoferoid/millettioid clade</taxon>
        <taxon>Phaseoleae</taxon>
        <taxon>Vigna</taxon>
    </lineage>
</organism>
<evidence type="ECO:0000256" key="1">
    <source>
        <dbReference type="SAM" id="MobiDB-lite"/>
    </source>
</evidence>
<accession>A0AAQ3REV9</accession>
<reference evidence="2 3" key="1">
    <citation type="journal article" date="2023" name="Life. Sci Alliance">
        <title>Evolutionary insights into 3D genome organization and epigenetic landscape of Vigna mungo.</title>
        <authorList>
            <person name="Junaid A."/>
            <person name="Singh B."/>
            <person name="Bhatia S."/>
        </authorList>
    </citation>
    <scope>NUCLEOTIDE SEQUENCE [LARGE SCALE GENOMIC DNA]</scope>
    <source>
        <strain evidence="2">Urdbean</strain>
    </source>
</reference>
<dbReference type="Proteomes" id="UP001374535">
    <property type="component" value="Chromosome 11"/>
</dbReference>
<name>A0AAQ3REV9_VIGMU</name>
<protein>
    <submittedName>
        <fullName evidence="2">Uncharacterized protein</fullName>
    </submittedName>
</protein>
<proteinExistence type="predicted"/>
<evidence type="ECO:0000313" key="2">
    <source>
        <dbReference type="EMBL" id="WVY91346.1"/>
    </source>
</evidence>
<feature type="region of interest" description="Disordered" evidence="1">
    <location>
        <begin position="1"/>
        <end position="22"/>
    </location>
</feature>
<dbReference type="AlphaFoldDB" id="A0AAQ3REV9"/>
<gene>
    <name evidence="2" type="ORF">V8G54_036860</name>
</gene>